<accession>A0A0D6LPG2</accession>
<dbReference type="Proteomes" id="UP000054495">
    <property type="component" value="Unassembled WGS sequence"/>
</dbReference>
<dbReference type="GO" id="GO:0005044">
    <property type="term" value="F:scavenger receptor activity"/>
    <property type="evidence" value="ECO:0007669"/>
    <property type="project" value="TreeGrafter"/>
</dbReference>
<comment type="subcellular location">
    <subcellularLocation>
        <location evidence="1">Membrane</location>
    </subcellularLocation>
</comment>
<evidence type="ECO:0000313" key="8">
    <source>
        <dbReference type="Proteomes" id="UP000054495"/>
    </source>
</evidence>
<dbReference type="GO" id="GO:0005737">
    <property type="term" value="C:cytoplasm"/>
    <property type="evidence" value="ECO:0007669"/>
    <property type="project" value="TreeGrafter"/>
</dbReference>
<dbReference type="EMBL" id="KE124963">
    <property type="protein sequence ID" value="EPB73950.1"/>
    <property type="molecule type" value="Genomic_DNA"/>
</dbReference>
<gene>
    <name evidence="7" type="ORF">ANCCEY_06959</name>
</gene>
<evidence type="ECO:0000256" key="3">
    <source>
        <dbReference type="ARBA" id="ARBA00022692"/>
    </source>
</evidence>
<dbReference type="PANTHER" id="PTHR11923:SF106">
    <property type="entry name" value="SCAVENGER RECEPTOR (CD36 FAMILY) RELATED"/>
    <property type="match status" value="1"/>
</dbReference>
<dbReference type="GO" id="GO:0016020">
    <property type="term" value="C:membrane"/>
    <property type="evidence" value="ECO:0007669"/>
    <property type="project" value="UniProtKB-SubCell"/>
</dbReference>
<dbReference type="AlphaFoldDB" id="A0A0D6LPG2"/>
<reference evidence="7 8" key="1">
    <citation type="submission" date="2013-05" db="EMBL/GenBank/DDBJ databases">
        <title>Draft genome of the parasitic nematode Anyclostoma ceylanicum.</title>
        <authorList>
            <person name="Mitreva M."/>
        </authorList>
    </citation>
    <scope>NUCLEOTIDE SEQUENCE [LARGE SCALE GENOMIC DNA]</scope>
</reference>
<evidence type="ECO:0000256" key="1">
    <source>
        <dbReference type="ARBA" id="ARBA00004370"/>
    </source>
</evidence>
<evidence type="ECO:0000313" key="7">
    <source>
        <dbReference type="EMBL" id="EPB73950.1"/>
    </source>
</evidence>
<sequence>MIPTQCTTKTTKPGFPDLSQAEYGTNVYWMKTLLTFLGNPITLPNVPAMGYFPLYNHTNDEDYIVKTGKDNTDNLALIQKWANMTNLPWWGDSYSSDITNSGDGTFQKPGLKKDDKLKQFQSFACRYALLSLFSVSSNALILPDTSYPGCIITSPFHVLLSALRLRHNSEWHRCDDVQNGRGYLRHHQRTEQGL</sequence>
<evidence type="ECO:0000256" key="5">
    <source>
        <dbReference type="ARBA" id="ARBA00023136"/>
    </source>
</evidence>
<name>A0A0D6LPG2_9BILA</name>
<keyword evidence="6" id="KW-0325">Glycoprotein</keyword>
<comment type="similarity">
    <text evidence="2">Belongs to the CD36 family.</text>
</comment>
<evidence type="ECO:0000256" key="4">
    <source>
        <dbReference type="ARBA" id="ARBA00022989"/>
    </source>
</evidence>
<evidence type="ECO:0000256" key="6">
    <source>
        <dbReference type="ARBA" id="ARBA00023180"/>
    </source>
</evidence>
<keyword evidence="5" id="KW-0472">Membrane</keyword>
<keyword evidence="8" id="KW-1185">Reference proteome</keyword>
<proteinExistence type="inferred from homology"/>
<keyword evidence="4" id="KW-1133">Transmembrane helix</keyword>
<dbReference type="PANTHER" id="PTHR11923">
    <property type="entry name" value="SCAVENGER RECEPTOR CLASS B TYPE-1 SR-B1"/>
    <property type="match status" value="1"/>
</dbReference>
<dbReference type="Pfam" id="PF01130">
    <property type="entry name" value="CD36"/>
    <property type="match status" value="1"/>
</dbReference>
<keyword evidence="3" id="KW-0812">Transmembrane</keyword>
<dbReference type="InterPro" id="IPR002159">
    <property type="entry name" value="CD36_fam"/>
</dbReference>
<organism evidence="7 8">
    <name type="scientific">Ancylostoma ceylanicum</name>
    <dbReference type="NCBI Taxonomy" id="53326"/>
    <lineage>
        <taxon>Eukaryota</taxon>
        <taxon>Metazoa</taxon>
        <taxon>Ecdysozoa</taxon>
        <taxon>Nematoda</taxon>
        <taxon>Chromadorea</taxon>
        <taxon>Rhabditida</taxon>
        <taxon>Rhabditina</taxon>
        <taxon>Rhabditomorpha</taxon>
        <taxon>Strongyloidea</taxon>
        <taxon>Ancylostomatidae</taxon>
        <taxon>Ancylostomatinae</taxon>
        <taxon>Ancylostoma</taxon>
    </lineage>
</organism>
<evidence type="ECO:0000256" key="2">
    <source>
        <dbReference type="ARBA" id="ARBA00010532"/>
    </source>
</evidence>
<protein>
    <submittedName>
        <fullName evidence="7">Uncharacterized protein</fullName>
    </submittedName>
</protein>